<dbReference type="EMBL" id="RBNI01009475">
    <property type="protein sequence ID" value="RUP44159.1"/>
    <property type="molecule type" value="Genomic_DNA"/>
</dbReference>
<dbReference type="Proteomes" id="UP000268093">
    <property type="component" value="Unassembled WGS sequence"/>
</dbReference>
<dbReference type="PANTHER" id="PTHR48081">
    <property type="entry name" value="AB HYDROLASE SUPERFAMILY PROTEIN C4A8.06C"/>
    <property type="match status" value="1"/>
</dbReference>
<evidence type="ECO:0000256" key="2">
    <source>
        <dbReference type="ARBA" id="ARBA00022801"/>
    </source>
</evidence>
<dbReference type="AlphaFoldDB" id="A0A433CZZ7"/>
<dbReference type="Gene3D" id="3.40.50.1820">
    <property type="entry name" value="alpha/beta hydrolase"/>
    <property type="match status" value="1"/>
</dbReference>
<dbReference type="InterPro" id="IPR002168">
    <property type="entry name" value="Lipase_GDXG_HIS_AS"/>
</dbReference>
<dbReference type="SUPFAM" id="SSF53474">
    <property type="entry name" value="alpha/beta-Hydrolases"/>
    <property type="match status" value="1"/>
</dbReference>
<protein>
    <submittedName>
        <fullName evidence="4">Alpha/Beta hydrolase protein</fullName>
    </submittedName>
</protein>
<dbReference type="InterPro" id="IPR013094">
    <property type="entry name" value="AB_hydrolase_3"/>
</dbReference>
<comment type="similarity">
    <text evidence="1">Belongs to the 'GDXG' lipolytic enzyme family.</text>
</comment>
<dbReference type="Pfam" id="PF07859">
    <property type="entry name" value="Abhydrolase_3"/>
    <property type="match status" value="1"/>
</dbReference>
<evidence type="ECO:0000259" key="3">
    <source>
        <dbReference type="Pfam" id="PF07859"/>
    </source>
</evidence>
<reference evidence="4 5" key="1">
    <citation type="journal article" date="2018" name="New Phytol.">
        <title>Phylogenomics of Endogonaceae and evolution of mycorrhizas within Mucoromycota.</title>
        <authorList>
            <person name="Chang Y."/>
            <person name="Desiro A."/>
            <person name="Na H."/>
            <person name="Sandor L."/>
            <person name="Lipzen A."/>
            <person name="Clum A."/>
            <person name="Barry K."/>
            <person name="Grigoriev I.V."/>
            <person name="Martin F.M."/>
            <person name="Stajich J.E."/>
            <person name="Smith M.E."/>
            <person name="Bonito G."/>
            <person name="Spatafora J.W."/>
        </authorList>
    </citation>
    <scope>NUCLEOTIDE SEQUENCE [LARGE SCALE GENOMIC DNA]</scope>
    <source>
        <strain evidence="4 5">GMNB39</strain>
    </source>
</reference>
<evidence type="ECO:0000313" key="5">
    <source>
        <dbReference type="Proteomes" id="UP000268093"/>
    </source>
</evidence>
<organism evidence="4 5">
    <name type="scientific">Jimgerdemannia flammicorona</name>
    <dbReference type="NCBI Taxonomy" id="994334"/>
    <lineage>
        <taxon>Eukaryota</taxon>
        <taxon>Fungi</taxon>
        <taxon>Fungi incertae sedis</taxon>
        <taxon>Mucoromycota</taxon>
        <taxon>Mucoromycotina</taxon>
        <taxon>Endogonomycetes</taxon>
        <taxon>Endogonales</taxon>
        <taxon>Endogonaceae</taxon>
        <taxon>Jimgerdemannia</taxon>
    </lineage>
</organism>
<proteinExistence type="inferred from homology"/>
<dbReference type="InterPro" id="IPR050300">
    <property type="entry name" value="GDXG_lipolytic_enzyme"/>
</dbReference>
<dbReference type="InterPro" id="IPR029058">
    <property type="entry name" value="AB_hydrolase_fold"/>
</dbReference>
<comment type="caution">
    <text evidence="4">The sequence shown here is derived from an EMBL/GenBank/DDBJ whole genome shotgun (WGS) entry which is preliminary data.</text>
</comment>
<keyword evidence="2 4" id="KW-0378">Hydrolase</keyword>
<dbReference type="PROSITE" id="PS01173">
    <property type="entry name" value="LIPASE_GDXG_HIS"/>
    <property type="match status" value="1"/>
</dbReference>
<dbReference type="GO" id="GO:0016787">
    <property type="term" value="F:hydrolase activity"/>
    <property type="evidence" value="ECO:0007669"/>
    <property type="project" value="UniProtKB-KW"/>
</dbReference>
<evidence type="ECO:0000313" key="4">
    <source>
        <dbReference type="EMBL" id="RUP44159.1"/>
    </source>
</evidence>
<gene>
    <name evidence="4" type="ORF">BC936DRAFT_149857</name>
</gene>
<dbReference type="PANTHER" id="PTHR48081:SF26">
    <property type="entry name" value="ALPHA_BETA HYDROLASE FOLD-3 DOMAIN-CONTAINING PROTEIN"/>
    <property type="match status" value="1"/>
</dbReference>
<accession>A0A433CZZ7</accession>
<evidence type="ECO:0000256" key="1">
    <source>
        <dbReference type="ARBA" id="ARBA00010515"/>
    </source>
</evidence>
<keyword evidence="5" id="KW-1185">Reference proteome</keyword>
<feature type="domain" description="Alpha/beta hydrolase fold-3" evidence="3">
    <location>
        <begin position="204"/>
        <end position="448"/>
    </location>
</feature>
<name>A0A433CZZ7_9FUNG</name>
<dbReference type="OrthoDB" id="408631at2759"/>
<sequence length="590" mass="65978">MLTLQPTIDHARPTSVPSDRWSTCAIEGCCKPLPTPAPITTVALVQRNTATELLLKSVSLLTHNVRSLATDFLTHTFSKPKKPSWDIRLAMFVSVFQQITSHTHLGDLAMARALVFMPNMIPWSAVITETSFRVSSHKLKGLLAVHDAQEDGSRELTGEWVAERKVWERWNAETKARASDAAERSALDLGGRIKGKRQGREKVVLYLHGGAYYLMSAKTHRDITYRVSKVTGQRVFALNYRLSPETPFPGALLDAVYAFLYLTDPDGLAINPKDVVVMGDSAGGGLALALLFYLRDHDMETPGGGVLFSVCVRRCAICAHLCWHIRIWELMFNRSPNFCFQPWVDLTFSSPSWDTNILFDYLPPRPQEDAPLHPTRFYLGDQYPQLAKHPYVSPLFATSFENLPPLLIQHGDSENLCDEINQLARRLAESETTHVQHECYEDMVHVFHAFNFLEPAKKAMESVGGFVKNVVPTVHKYQAQVSKLLKQSHPAPATDGLTLHPVDPAAQLRTSKSDPNLHRHFGGHLQRDTRGVARGLDISPWTMTAADGIERQVGGVRLVKVPLHTPFTLLVRSCTSSSEKLKASETWVRL</sequence>